<protein>
    <submittedName>
        <fullName evidence="2">Uncharacterized protein</fullName>
    </submittedName>
</protein>
<feature type="region of interest" description="Disordered" evidence="1">
    <location>
        <begin position="268"/>
        <end position="318"/>
    </location>
</feature>
<gene>
    <name evidence="2" type="ORF">AMS68_001301</name>
</gene>
<evidence type="ECO:0000256" key="1">
    <source>
        <dbReference type="SAM" id="MobiDB-lite"/>
    </source>
</evidence>
<dbReference type="EMBL" id="CP051139">
    <property type="protein sequence ID" value="QIW95783.1"/>
    <property type="molecule type" value="Genomic_DNA"/>
</dbReference>
<name>A0A6H0XM33_9PEZI</name>
<feature type="compositionally biased region" description="Acidic residues" evidence="1">
    <location>
        <begin position="288"/>
        <end position="298"/>
    </location>
</feature>
<organism evidence="2 3">
    <name type="scientific">Peltaster fructicola</name>
    <dbReference type="NCBI Taxonomy" id="286661"/>
    <lineage>
        <taxon>Eukaryota</taxon>
        <taxon>Fungi</taxon>
        <taxon>Dikarya</taxon>
        <taxon>Ascomycota</taxon>
        <taxon>Pezizomycotina</taxon>
        <taxon>Dothideomycetes</taxon>
        <taxon>Dothideomycetes incertae sedis</taxon>
        <taxon>Peltaster</taxon>
    </lineage>
</organism>
<dbReference type="AlphaFoldDB" id="A0A6H0XM33"/>
<sequence>MGAPNNQHEVAIATRRYRTAKAIPATLLDHVTVCIEEGLYQEALSLLTSCLTAGNGTSRPALVPPSRVLAVTATLTVHPSMTTRTSSKDKHAAAEEAVRYLTHLESLVGAKNARFRFAFHFQRSEDLRANRARSRRALDSDEQEVESFRCVYAGQQSLWSQAEDFWHMVGWALNCSVAHKQRWHRWKFLLDVLLDALWENDLLEANTQQYGDELEEDAFDDTMLAQCLETVGAGRNNKRRIMRAILADGSSKSVAEFGQIWENETAGPKVVQPQKKRRKLDIEHGDYGDYDMNSDDEMDVKPHQPSTQQSTMDDDVSTPETVAGLGDLDAIRIRQRCLALLAQLCVARPEAFLSIEDLFDLYVEFLRTLPLRLFQDLVMGLGAYLGEDSQSSLYQMLLRPSIDATAPVYNKNELTQDDFEAHFAPYAANSSSLSENVKVSLIVEDSLRLLWKAGMLSYTEELRRTVTRGIAARKEKVNADGRRKTDDGTYEEECLRLSSSRLVMLLDIIQHAQ</sequence>
<keyword evidence="3" id="KW-1185">Reference proteome</keyword>
<evidence type="ECO:0000313" key="3">
    <source>
        <dbReference type="Proteomes" id="UP000503462"/>
    </source>
</evidence>
<accession>A0A6H0XM33</accession>
<dbReference type="Proteomes" id="UP000503462">
    <property type="component" value="Chromosome 1"/>
</dbReference>
<dbReference type="OrthoDB" id="5411773at2759"/>
<evidence type="ECO:0000313" key="2">
    <source>
        <dbReference type="EMBL" id="QIW95783.1"/>
    </source>
</evidence>
<reference evidence="2 3" key="1">
    <citation type="journal article" date="2016" name="Sci. Rep.">
        <title>Peltaster fructicola genome reveals evolution from an invasive phytopathogen to an ectophytic parasite.</title>
        <authorList>
            <person name="Xu C."/>
            <person name="Chen H."/>
            <person name="Gleason M.L."/>
            <person name="Xu J.R."/>
            <person name="Liu H."/>
            <person name="Zhang R."/>
            <person name="Sun G."/>
        </authorList>
    </citation>
    <scope>NUCLEOTIDE SEQUENCE [LARGE SCALE GENOMIC DNA]</scope>
    <source>
        <strain evidence="2 3">LNHT1506</strain>
    </source>
</reference>
<proteinExistence type="predicted"/>